<evidence type="ECO:0000256" key="5">
    <source>
        <dbReference type="ARBA" id="ARBA00023136"/>
    </source>
</evidence>
<feature type="transmembrane region" description="Helical" evidence="6">
    <location>
        <begin position="54"/>
        <end position="76"/>
    </location>
</feature>
<organism evidence="8 9">
    <name type="scientific">Orchesella dallaii</name>
    <dbReference type="NCBI Taxonomy" id="48710"/>
    <lineage>
        <taxon>Eukaryota</taxon>
        <taxon>Metazoa</taxon>
        <taxon>Ecdysozoa</taxon>
        <taxon>Arthropoda</taxon>
        <taxon>Hexapoda</taxon>
        <taxon>Collembola</taxon>
        <taxon>Entomobryomorpha</taxon>
        <taxon>Entomobryoidea</taxon>
        <taxon>Orchesellidae</taxon>
        <taxon>Orchesellinae</taxon>
        <taxon>Orchesella</taxon>
    </lineage>
</organism>
<protein>
    <recommendedName>
        <fullName evidence="7">G-protein coupled receptors family 1 profile domain-containing protein</fullName>
    </recommendedName>
</protein>
<feature type="transmembrane region" description="Helical" evidence="6">
    <location>
        <begin position="250"/>
        <end position="268"/>
    </location>
</feature>
<dbReference type="Proteomes" id="UP001642540">
    <property type="component" value="Unassembled WGS sequence"/>
</dbReference>
<comment type="caution">
    <text evidence="8">The sequence shown here is derived from an EMBL/GenBank/DDBJ whole genome shotgun (WGS) entry which is preliminary data.</text>
</comment>
<feature type="transmembrane region" description="Helical" evidence="6">
    <location>
        <begin position="181"/>
        <end position="201"/>
    </location>
</feature>
<dbReference type="InterPro" id="IPR017452">
    <property type="entry name" value="GPCR_Rhodpsn_7TM"/>
</dbReference>
<dbReference type="PROSITE" id="PS50262">
    <property type="entry name" value="G_PROTEIN_RECEP_F1_2"/>
    <property type="match status" value="1"/>
</dbReference>
<comment type="subcellular location">
    <subcellularLocation>
        <location evidence="1">Membrane</location>
    </subcellularLocation>
</comment>
<feature type="transmembrane region" description="Helical" evidence="6">
    <location>
        <begin position="135"/>
        <end position="160"/>
    </location>
</feature>
<dbReference type="Gene3D" id="1.20.1070.10">
    <property type="entry name" value="Rhodopsin 7-helix transmembrane proteins"/>
    <property type="match status" value="1"/>
</dbReference>
<keyword evidence="5 6" id="KW-0472">Membrane</keyword>
<dbReference type="EMBL" id="CAXLJM020000017">
    <property type="protein sequence ID" value="CAL8084115.1"/>
    <property type="molecule type" value="Genomic_DNA"/>
</dbReference>
<dbReference type="SUPFAM" id="SSF81321">
    <property type="entry name" value="Family A G protein-coupled receptor-like"/>
    <property type="match status" value="1"/>
</dbReference>
<evidence type="ECO:0000256" key="3">
    <source>
        <dbReference type="ARBA" id="ARBA00022692"/>
    </source>
</evidence>
<dbReference type="PANTHER" id="PTHR46641">
    <property type="entry name" value="FMRFAMIDE RECEPTOR-RELATED"/>
    <property type="match status" value="1"/>
</dbReference>
<dbReference type="PANTHER" id="PTHR46641:SF2">
    <property type="entry name" value="FMRFAMIDE RECEPTOR"/>
    <property type="match status" value="1"/>
</dbReference>
<evidence type="ECO:0000256" key="6">
    <source>
        <dbReference type="SAM" id="Phobius"/>
    </source>
</evidence>
<comment type="similarity">
    <text evidence="2">Belongs to the G-protein coupled receptor 1 family.</text>
</comment>
<evidence type="ECO:0000313" key="9">
    <source>
        <dbReference type="Proteomes" id="UP001642540"/>
    </source>
</evidence>
<feature type="transmembrane region" description="Helical" evidence="6">
    <location>
        <begin position="323"/>
        <end position="343"/>
    </location>
</feature>
<evidence type="ECO:0000256" key="2">
    <source>
        <dbReference type="ARBA" id="ARBA00010663"/>
    </source>
</evidence>
<accession>A0ABP1PZX4</accession>
<sequence>MNSTTRFLSIFMCCFLDFPESGKDCSTQDPTQCVTCLLKGAYFSGESIDAYGSIGHMLCIGIWVITLVVVSIGLPANLVIIKIVRFRRDGNKRPFDLLLSILAGIDFLCCLLAALASTASVTYFQNWDRARFSMYFIYLSACTMLLCRTASAFTTVLITFHNYLVIAFPLLSKTCSALRNTKVMAFAVLILSLCLAVPRFSSMYVTQNPYRENGGLDIPSLRNFSYIIESTDLNTFWYGRLKGLHYQLDTWLPLPLLILFNLLSFYSVHKMNKRMRELSVNRKDIQAITIFLPVVLVLCASQIGSFIFYFLIHFHKINYRETYSMHCLSVAVNSSINFPIYYFRSSNFRREVKAMFSQFSCVPKYLKDQTQEDIDNKESTDSVF</sequence>
<reference evidence="8 9" key="1">
    <citation type="submission" date="2024-08" db="EMBL/GenBank/DDBJ databases">
        <authorList>
            <person name="Cucini C."/>
            <person name="Frati F."/>
        </authorList>
    </citation>
    <scope>NUCLEOTIDE SEQUENCE [LARGE SCALE GENOMIC DNA]</scope>
</reference>
<keyword evidence="3 6" id="KW-0812">Transmembrane</keyword>
<evidence type="ECO:0000256" key="4">
    <source>
        <dbReference type="ARBA" id="ARBA00022989"/>
    </source>
</evidence>
<feature type="domain" description="G-protein coupled receptors family 1 profile" evidence="7">
    <location>
        <begin position="76"/>
        <end position="341"/>
    </location>
</feature>
<evidence type="ECO:0000313" key="8">
    <source>
        <dbReference type="EMBL" id="CAL8084115.1"/>
    </source>
</evidence>
<feature type="transmembrane region" description="Helical" evidence="6">
    <location>
        <begin position="288"/>
        <end position="311"/>
    </location>
</feature>
<dbReference type="InterPro" id="IPR000276">
    <property type="entry name" value="GPCR_Rhodpsn"/>
</dbReference>
<proteinExistence type="inferred from homology"/>
<dbReference type="Pfam" id="PF00001">
    <property type="entry name" value="7tm_1"/>
    <property type="match status" value="1"/>
</dbReference>
<evidence type="ECO:0000259" key="7">
    <source>
        <dbReference type="PROSITE" id="PS50262"/>
    </source>
</evidence>
<feature type="transmembrane region" description="Helical" evidence="6">
    <location>
        <begin position="97"/>
        <end position="123"/>
    </location>
</feature>
<gene>
    <name evidence="8" type="ORF">ODALV1_LOCUS5704</name>
</gene>
<dbReference type="InterPro" id="IPR052954">
    <property type="entry name" value="GPCR-Ligand_Int"/>
</dbReference>
<evidence type="ECO:0000256" key="1">
    <source>
        <dbReference type="ARBA" id="ARBA00004370"/>
    </source>
</evidence>
<keyword evidence="4 6" id="KW-1133">Transmembrane helix</keyword>
<name>A0ABP1PZX4_9HEXA</name>
<keyword evidence="9" id="KW-1185">Reference proteome</keyword>